<protein>
    <submittedName>
        <fullName evidence="1">Uncharacterized protein</fullName>
    </submittedName>
</protein>
<dbReference type="EMBL" id="CAJZBQ010000053">
    <property type="protein sequence ID" value="CAG9331590.1"/>
    <property type="molecule type" value="Genomic_DNA"/>
</dbReference>
<reference evidence="1" key="1">
    <citation type="submission" date="2021-09" db="EMBL/GenBank/DDBJ databases">
        <authorList>
            <consortium name="AG Swart"/>
            <person name="Singh M."/>
            <person name="Singh A."/>
            <person name="Seah K."/>
            <person name="Emmerich C."/>
        </authorList>
    </citation>
    <scope>NUCLEOTIDE SEQUENCE</scope>
    <source>
        <strain evidence="1">ATCC30299</strain>
    </source>
</reference>
<dbReference type="Proteomes" id="UP001162131">
    <property type="component" value="Unassembled WGS sequence"/>
</dbReference>
<dbReference type="AlphaFoldDB" id="A0AAU9K0Q0"/>
<evidence type="ECO:0000313" key="1">
    <source>
        <dbReference type="EMBL" id="CAG9331590.1"/>
    </source>
</evidence>
<organism evidence="1 2">
    <name type="scientific">Blepharisma stoltei</name>
    <dbReference type="NCBI Taxonomy" id="1481888"/>
    <lineage>
        <taxon>Eukaryota</taxon>
        <taxon>Sar</taxon>
        <taxon>Alveolata</taxon>
        <taxon>Ciliophora</taxon>
        <taxon>Postciliodesmatophora</taxon>
        <taxon>Heterotrichea</taxon>
        <taxon>Heterotrichida</taxon>
        <taxon>Blepharismidae</taxon>
        <taxon>Blepharisma</taxon>
    </lineage>
</organism>
<comment type="caution">
    <text evidence="1">The sequence shown here is derived from an EMBL/GenBank/DDBJ whole genome shotgun (WGS) entry which is preliminary data.</text>
</comment>
<proteinExistence type="predicted"/>
<evidence type="ECO:0000313" key="2">
    <source>
        <dbReference type="Proteomes" id="UP001162131"/>
    </source>
</evidence>
<name>A0AAU9K0Q0_9CILI</name>
<accession>A0AAU9K0Q0</accession>
<gene>
    <name evidence="1" type="ORF">BSTOLATCC_MIC53657</name>
</gene>
<sequence>MSAYSSNSVAWLKIYIQNWFGQKWIIAVRAIRLDPPSIRINSIVRDTSLPFADTNRQKKTCLAHLEEET</sequence>
<keyword evidence="2" id="KW-1185">Reference proteome</keyword>